<keyword evidence="3" id="KW-1185">Reference proteome</keyword>
<dbReference type="RefSeq" id="WP_172239961.1">
    <property type="nucleotide sequence ID" value="NZ_JABFDP010000024.1"/>
</dbReference>
<organism evidence="2 3">
    <name type="scientific">Bradyrhizobium denitrificans</name>
    <dbReference type="NCBI Taxonomy" id="2734912"/>
    <lineage>
        <taxon>Bacteria</taxon>
        <taxon>Pseudomonadati</taxon>
        <taxon>Pseudomonadota</taxon>
        <taxon>Alphaproteobacteria</taxon>
        <taxon>Hyphomicrobiales</taxon>
        <taxon>Nitrobacteraceae</taxon>
        <taxon>Bradyrhizobium</taxon>
    </lineage>
</organism>
<sequence>MARPKRSKSIRISKSHDRRALDLPRNAEVVAVEIDDPFAREPGEKIVALRSVRNDPLGRLHAHKQLDEAQYRSGRAFQNDWERAERGPQAIDPSRDHVDGAQGRELVTEGQRQAMVRLNRAERELGADGAAIVHDILVHGLTMEQVGHKRGLSSQRWNDYFARRFKECLDRLAVLYGMSNERISRANGHPLQSRHRADPPC</sequence>
<reference evidence="3" key="1">
    <citation type="journal article" date="2021" name="ISME J.">
        <title>Evolutionary origin and ecological implication of a unique nif island in free-living Bradyrhizobium lineages.</title>
        <authorList>
            <person name="Tao J."/>
        </authorList>
    </citation>
    <scope>NUCLEOTIDE SEQUENCE [LARGE SCALE GENOMIC DNA]</scope>
    <source>
        <strain evidence="3">SZCCT0094</strain>
    </source>
</reference>
<protein>
    <recommendedName>
        <fullName evidence="1">DUF6456 domain-containing protein</fullName>
    </recommendedName>
</protein>
<evidence type="ECO:0000313" key="2">
    <source>
        <dbReference type="EMBL" id="MBR1137238.1"/>
    </source>
</evidence>
<name>A0ABS5G7D4_9BRAD</name>
<comment type="caution">
    <text evidence="2">The sequence shown here is derived from an EMBL/GenBank/DDBJ whole genome shotgun (WGS) entry which is preliminary data.</text>
</comment>
<gene>
    <name evidence="2" type="ORF">JQ619_15800</name>
</gene>
<feature type="domain" description="DUF6456" evidence="1">
    <location>
        <begin position="56"/>
        <end position="154"/>
    </location>
</feature>
<dbReference type="Proteomes" id="UP001314635">
    <property type="component" value="Unassembled WGS sequence"/>
</dbReference>
<proteinExistence type="predicted"/>
<evidence type="ECO:0000313" key="3">
    <source>
        <dbReference type="Proteomes" id="UP001314635"/>
    </source>
</evidence>
<dbReference type="InterPro" id="IPR045599">
    <property type="entry name" value="DUF6456"/>
</dbReference>
<evidence type="ECO:0000259" key="1">
    <source>
        <dbReference type="Pfam" id="PF20057"/>
    </source>
</evidence>
<accession>A0ABS5G7D4</accession>
<dbReference type="Pfam" id="PF20057">
    <property type="entry name" value="DUF6456"/>
    <property type="match status" value="1"/>
</dbReference>
<dbReference type="EMBL" id="JAFCLK010000013">
    <property type="protein sequence ID" value="MBR1137238.1"/>
    <property type="molecule type" value="Genomic_DNA"/>
</dbReference>